<feature type="transmembrane region" description="Helical" evidence="1">
    <location>
        <begin position="97"/>
        <end position="119"/>
    </location>
</feature>
<feature type="transmembrane region" description="Helical" evidence="1">
    <location>
        <begin position="59"/>
        <end position="76"/>
    </location>
</feature>
<proteinExistence type="predicted"/>
<reference evidence="2 3" key="1">
    <citation type="submission" date="2016-04" db="EMBL/GenBank/DDBJ databases">
        <title>Genome sequence of Methanosphaera cuniculi DSM 4103.</title>
        <authorList>
            <person name="Poehlein A."/>
            <person name="Seedorf H."/>
            <person name="Daniel R."/>
        </authorList>
    </citation>
    <scope>NUCLEOTIDE SEQUENCE [LARGE SCALE GENOMIC DNA]</scope>
    <source>
        <strain evidence="2 3">DSM 4103</strain>
    </source>
</reference>
<evidence type="ECO:0000313" key="2">
    <source>
        <dbReference type="EMBL" id="PWL08625.1"/>
    </source>
</evidence>
<evidence type="ECO:0000256" key="1">
    <source>
        <dbReference type="SAM" id="Phobius"/>
    </source>
</evidence>
<name>A0A2V2BSE6_9EURY</name>
<evidence type="ECO:0000313" key="3">
    <source>
        <dbReference type="Proteomes" id="UP000246004"/>
    </source>
</evidence>
<dbReference type="Proteomes" id="UP000246004">
    <property type="component" value="Unassembled WGS sequence"/>
</dbReference>
<feature type="transmembrane region" description="Helical" evidence="1">
    <location>
        <begin position="209"/>
        <end position="240"/>
    </location>
</feature>
<dbReference type="AlphaFoldDB" id="A0A2V2BSE6"/>
<comment type="caution">
    <text evidence="2">The sequence shown here is derived from an EMBL/GenBank/DDBJ whole genome shotgun (WGS) entry which is preliminary data.</text>
</comment>
<accession>A0A2V2BSE6</accession>
<feature type="transmembrane region" description="Helical" evidence="1">
    <location>
        <begin position="20"/>
        <end position="39"/>
    </location>
</feature>
<sequence length="361" mass="40808">MLVIYITSCIKKAFSNNKSIYVGIFLILLAAFILATDYLDSFLTTLLWPLLEGSSEGKSVLFFVLLGSMFIITAVLRNNTYFNMKFDYLTGDARFKYIIWLVAIMIACALFGLIIEFYIRSSYGVSYFTILTSMDNVTSTTSPMHSHLYKSVLGYVANTFVPSHINTASSILKFSLPYNLVVIPVVIISFILGMISITCMGRVSRFISIFAFSMAIIGLFDGGMFSQPFLIGIFLLLIIWNAKGRYGIKYLINPVVIIGLILILGFFMEIGGSNSAYHTLTVVNQSEPVDMSNYNVTHIDVVGDKTIYTINSTTPDKELIQEVFESFDHKCDVTFMTWDFYSYFENPTMKLRQEEKYGYPV</sequence>
<organism evidence="2 3">
    <name type="scientific">Methanosphaera cuniculi</name>
    <dbReference type="NCBI Taxonomy" id="1077256"/>
    <lineage>
        <taxon>Archaea</taxon>
        <taxon>Methanobacteriati</taxon>
        <taxon>Methanobacteriota</taxon>
        <taxon>Methanomada group</taxon>
        <taxon>Methanobacteria</taxon>
        <taxon>Methanobacteriales</taxon>
        <taxon>Methanobacteriaceae</taxon>
        <taxon>Methanosphaera</taxon>
    </lineage>
</organism>
<feature type="transmembrane region" description="Helical" evidence="1">
    <location>
        <begin position="176"/>
        <end position="197"/>
    </location>
</feature>
<keyword evidence="1" id="KW-0812">Transmembrane</keyword>
<feature type="transmembrane region" description="Helical" evidence="1">
    <location>
        <begin position="246"/>
        <end position="267"/>
    </location>
</feature>
<dbReference type="EMBL" id="LWMS01000010">
    <property type="protein sequence ID" value="PWL08625.1"/>
    <property type="molecule type" value="Genomic_DNA"/>
</dbReference>
<gene>
    <name evidence="2" type="ORF">MSCUN_03380</name>
</gene>
<keyword evidence="1" id="KW-0472">Membrane</keyword>
<keyword evidence="1" id="KW-1133">Transmembrane helix</keyword>
<protein>
    <submittedName>
        <fullName evidence="2">Uncharacterized protein</fullName>
    </submittedName>
</protein>